<dbReference type="EMBL" id="FQ790281">
    <property type="protein sequence ID" value="CCD46335.1"/>
    <property type="molecule type" value="Genomic_DNA"/>
</dbReference>
<dbReference type="Proteomes" id="UP000008177">
    <property type="component" value="Unplaced contigs"/>
</dbReference>
<organism evidence="2 3">
    <name type="scientific">Botryotinia fuckeliana (strain T4)</name>
    <name type="common">Noble rot fungus</name>
    <name type="synonym">Botrytis cinerea</name>
    <dbReference type="NCBI Taxonomy" id="999810"/>
    <lineage>
        <taxon>Eukaryota</taxon>
        <taxon>Fungi</taxon>
        <taxon>Dikarya</taxon>
        <taxon>Ascomycota</taxon>
        <taxon>Pezizomycotina</taxon>
        <taxon>Leotiomycetes</taxon>
        <taxon>Helotiales</taxon>
        <taxon>Sclerotiniaceae</taxon>
        <taxon>Botrytis</taxon>
    </lineage>
</organism>
<evidence type="ECO:0000256" key="1">
    <source>
        <dbReference type="SAM" id="SignalP"/>
    </source>
</evidence>
<dbReference type="InParanoid" id="G2Y120"/>
<sequence length="121" mass="13205">MLLVSPIRATGLAVLVGSSQAVASQISSPSNQTSVGLSEENKTLFGHYDTITHLMSNLHGRIGINDDATKNFQLGRQEPHFIDPKDLKIVAVYDLSKYNEADWKIGLLCNAAPKKRLLSVD</sequence>
<reference evidence="3" key="1">
    <citation type="journal article" date="2011" name="PLoS Genet.">
        <title>Genomic analysis of the necrotrophic fungal pathogens Sclerotinia sclerotiorum and Botrytis cinerea.</title>
        <authorList>
            <person name="Amselem J."/>
            <person name="Cuomo C.A."/>
            <person name="van Kan J.A."/>
            <person name="Viaud M."/>
            <person name="Benito E.P."/>
            <person name="Couloux A."/>
            <person name="Coutinho P.M."/>
            <person name="de Vries R.P."/>
            <person name="Dyer P.S."/>
            <person name="Fillinger S."/>
            <person name="Fournier E."/>
            <person name="Gout L."/>
            <person name="Hahn M."/>
            <person name="Kohn L."/>
            <person name="Lapalu N."/>
            <person name="Plummer K.M."/>
            <person name="Pradier J.M."/>
            <person name="Quevillon E."/>
            <person name="Sharon A."/>
            <person name="Simon A."/>
            <person name="ten Have A."/>
            <person name="Tudzynski B."/>
            <person name="Tudzynski P."/>
            <person name="Wincker P."/>
            <person name="Andrew M."/>
            <person name="Anthouard V."/>
            <person name="Beever R.E."/>
            <person name="Beffa R."/>
            <person name="Benoit I."/>
            <person name="Bouzid O."/>
            <person name="Brault B."/>
            <person name="Chen Z."/>
            <person name="Choquer M."/>
            <person name="Collemare J."/>
            <person name="Cotton P."/>
            <person name="Danchin E.G."/>
            <person name="Da Silva C."/>
            <person name="Gautier A."/>
            <person name="Giraud C."/>
            <person name="Giraud T."/>
            <person name="Gonzalez C."/>
            <person name="Grossetete S."/>
            <person name="Guldener U."/>
            <person name="Henrissat B."/>
            <person name="Howlett B.J."/>
            <person name="Kodira C."/>
            <person name="Kretschmer M."/>
            <person name="Lappartient A."/>
            <person name="Leroch M."/>
            <person name="Levis C."/>
            <person name="Mauceli E."/>
            <person name="Neuveglise C."/>
            <person name="Oeser B."/>
            <person name="Pearson M."/>
            <person name="Poulain J."/>
            <person name="Poussereau N."/>
            <person name="Quesneville H."/>
            <person name="Rascle C."/>
            <person name="Schumacher J."/>
            <person name="Segurens B."/>
            <person name="Sexton A."/>
            <person name="Silva E."/>
            <person name="Sirven C."/>
            <person name="Soanes D.M."/>
            <person name="Talbot N.J."/>
            <person name="Templeton M."/>
            <person name="Yandava C."/>
            <person name="Yarden O."/>
            <person name="Zeng Q."/>
            <person name="Rollins J.A."/>
            <person name="Lebrun M.H."/>
            <person name="Dickman M."/>
        </authorList>
    </citation>
    <scope>NUCLEOTIDE SEQUENCE [LARGE SCALE GENOMIC DNA]</scope>
    <source>
        <strain evidence="3">T4</strain>
    </source>
</reference>
<gene>
    <name evidence="2" type="ORF">BofuT4_P118850.1</name>
</gene>
<evidence type="ECO:0000313" key="2">
    <source>
        <dbReference type="EMBL" id="CCD46335.1"/>
    </source>
</evidence>
<protein>
    <submittedName>
        <fullName evidence="2">Uncharacterized protein</fullName>
    </submittedName>
</protein>
<proteinExistence type="predicted"/>
<dbReference type="AlphaFoldDB" id="G2Y120"/>
<evidence type="ECO:0000313" key="3">
    <source>
        <dbReference type="Proteomes" id="UP000008177"/>
    </source>
</evidence>
<keyword evidence="1" id="KW-0732">Signal</keyword>
<feature type="chain" id="PRO_5003440504" evidence="1">
    <location>
        <begin position="22"/>
        <end position="121"/>
    </location>
</feature>
<dbReference type="HOGENOM" id="CLU_2037686_0_0_1"/>
<accession>G2Y120</accession>
<name>G2Y120_BOTF4</name>
<feature type="signal peptide" evidence="1">
    <location>
        <begin position="1"/>
        <end position="21"/>
    </location>
</feature>